<keyword evidence="4" id="KW-1185">Reference proteome</keyword>
<comment type="caution">
    <text evidence="3">The sequence shown here is derived from an EMBL/GenBank/DDBJ whole genome shotgun (WGS) entry which is preliminary data.</text>
</comment>
<sequence>MRRGGCGGGCGRRQAAAAAATCHDGGRRLLRRRCVLCCRSSRSDLVAQNPTDAGHAGHVELVAHAVGQQSVANLPREHARVLALQPADVRHHPGRGHPGLAAPDGPGQDASGLVVPGQDLGHATVGDAQLTADVARSDADPGQFDDAHADRVGQRPTVDEHAAQLVHLAVLLLLLLVLLVLVLFAGAVGSGGGVRSTVAARGRDAVDGVGDGPTAVRVGVAAASVGAVAVRCLGAVAAAAAAADVTTVEATAAGGFAAGDAVGAVSVVGSDGVDAITSYFVAVAVRCHRCHSCARRDGAVRGDDAARRLPLRHRHRAAAEVPITFEKAVYLNEMCYSENYSMIKMYAFSNSKQFSIS</sequence>
<keyword evidence="2" id="KW-0472">Membrane</keyword>
<reference evidence="3 4" key="1">
    <citation type="submission" date="2019-08" db="EMBL/GenBank/DDBJ databases">
        <title>Whole genome of Aphis craccivora.</title>
        <authorList>
            <person name="Voronova N.V."/>
            <person name="Shulinski R.S."/>
            <person name="Bandarenka Y.V."/>
            <person name="Zhorov D.G."/>
            <person name="Warner D."/>
        </authorList>
    </citation>
    <scope>NUCLEOTIDE SEQUENCE [LARGE SCALE GENOMIC DNA]</scope>
    <source>
        <strain evidence="3">180601</strain>
        <tissue evidence="3">Whole Body</tissue>
    </source>
</reference>
<evidence type="ECO:0000313" key="4">
    <source>
        <dbReference type="Proteomes" id="UP000478052"/>
    </source>
</evidence>
<evidence type="ECO:0000256" key="1">
    <source>
        <dbReference type="SAM" id="MobiDB-lite"/>
    </source>
</evidence>
<feature type="transmembrane region" description="Helical" evidence="2">
    <location>
        <begin position="165"/>
        <end position="188"/>
    </location>
</feature>
<evidence type="ECO:0000256" key="2">
    <source>
        <dbReference type="SAM" id="Phobius"/>
    </source>
</evidence>
<keyword evidence="2" id="KW-0812">Transmembrane</keyword>
<gene>
    <name evidence="3" type="ORF">FWK35_00000675</name>
</gene>
<dbReference type="AlphaFoldDB" id="A0A6G0ZRM2"/>
<dbReference type="EMBL" id="VUJU01000013">
    <property type="protein sequence ID" value="KAF0774036.1"/>
    <property type="molecule type" value="Genomic_DNA"/>
</dbReference>
<name>A0A6G0ZRM2_APHCR</name>
<evidence type="ECO:0000313" key="3">
    <source>
        <dbReference type="EMBL" id="KAF0774036.1"/>
    </source>
</evidence>
<organism evidence="3 4">
    <name type="scientific">Aphis craccivora</name>
    <name type="common">Cowpea aphid</name>
    <dbReference type="NCBI Taxonomy" id="307492"/>
    <lineage>
        <taxon>Eukaryota</taxon>
        <taxon>Metazoa</taxon>
        <taxon>Ecdysozoa</taxon>
        <taxon>Arthropoda</taxon>
        <taxon>Hexapoda</taxon>
        <taxon>Insecta</taxon>
        <taxon>Pterygota</taxon>
        <taxon>Neoptera</taxon>
        <taxon>Paraneoptera</taxon>
        <taxon>Hemiptera</taxon>
        <taxon>Sternorrhyncha</taxon>
        <taxon>Aphidomorpha</taxon>
        <taxon>Aphidoidea</taxon>
        <taxon>Aphididae</taxon>
        <taxon>Aphidini</taxon>
        <taxon>Aphis</taxon>
        <taxon>Aphis</taxon>
    </lineage>
</organism>
<keyword evidence="2" id="KW-1133">Transmembrane helix</keyword>
<proteinExistence type="predicted"/>
<protein>
    <submittedName>
        <fullName evidence="3">Uncharacterized protein</fullName>
    </submittedName>
</protein>
<dbReference type="Proteomes" id="UP000478052">
    <property type="component" value="Unassembled WGS sequence"/>
</dbReference>
<feature type="region of interest" description="Disordered" evidence="1">
    <location>
        <begin position="89"/>
        <end position="118"/>
    </location>
</feature>
<accession>A0A6G0ZRM2</accession>